<feature type="region of interest" description="Disordered" evidence="1">
    <location>
        <begin position="262"/>
        <end position="347"/>
    </location>
</feature>
<name>A0A4R5EFH4_9ACTN</name>
<sequence>MSANSKRGKSGLKVTQTLPEPKISGSTATYPDAVAPGADLVVQAQADGFVSQVVFRQRPTGPVTVRLPLTLPEGTTFGKTPEGLPQLKNAKGKAAAAPIALTAMDAKMEASPEEGKSSAVDARVEITGKSSELVFTPDEKFLANPAVTYPVTIAAASEWFGGGEPTDAWVSKNTVGNNSTAKGCHGIRDPHFDGIIDADMPTFAQYARHNYATRARRRPHPAPGLSGRGGATRFFILRHLPLDRVTRRVLREWVEWMLTKPSARNEHQPSRPLSDEQAARRWAQGRDITVKKTGRVPPGVLRQWREAGSPQTRTTKPEDALAGHRGTDLPRRDQASPPSRHATGRGR</sequence>
<evidence type="ECO:0000256" key="1">
    <source>
        <dbReference type="SAM" id="MobiDB-lite"/>
    </source>
</evidence>
<dbReference type="RefSeq" id="WP_132638630.1">
    <property type="nucleotide sequence ID" value="NZ_SMLD01000162.1"/>
</dbReference>
<keyword evidence="3" id="KW-1185">Reference proteome</keyword>
<evidence type="ECO:0000313" key="3">
    <source>
        <dbReference type="Proteomes" id="UP000295136"/>
    </source>
</evidence>
<dbReference type="Gene3D" id="4.10.320.10">
    <property type="entry name" value="E3-binding domain"/>
    <property type="match status" value="1"/>
</dbReference>
<feature type="compositionally biased region" description="Basic and acidic residues" evidence="1">
    <location>
        <begin position="315"/>
        <end position="334"/>
    </location>
</feature>
<gene>
    <name evidence="2" type="ORF">E1295_38560</name>
</gene>
<feature type="compositionally biased region" description="Polar residues" evidence="1">
    <location>
        <begin position="13"/>
        <end position="29"/>
    </location>
</feature>
<feature type="region of interest" description="Disordered" evidence="1">
    <location>
        <begin position="1"/>
        <end position="30"/>
    </location>
</feature>
<organism evidence="2 3">
    <name type="scientific">Nonomuraea mesophila</name>
    <dbReference type="NCBI Taxonomy" id="2530382"/>
    <lineage>
        <taxon>Bacteria</taxon>
        <taxon>Bacillati</taxon>
        <taxon>Actinomycetota</taxon>
        <taxon>Actinomycetes</taxon>
        <taxon>Streptosporangiales</taxon>
        <taxon>Streptosporangiaceae</taxon>
        <taxon>Nonomuraea</taxon>
    </lineage>
</organism>
<protein>
    <submittedName>
        <fullName evidence="2">Uncharacterized protein</fullName>
    </submittedName>
</protein>
<dbReference type="EMBL" id="SMLD01000162">
    <property type="protein sequence ID" value="TDE33135.1"/>
    <property type="molecule type" value="Genomic_DNA"/>
</dbReference>
<feature type="compositionally biased region" description="Basic residues" evidence="1">
    <location>
        <begin position="1"/>
        <end position="10"/>
    </location>
</feature>
<dbReference type="GO" id="GO:0016746">
    <property type="term" value="F:acyltransferase activity"/>
    <property type="evidence" value="ECO:0007669"/>
    <property type="project" value="InterPro"/>
</dbReference>
<accession>A0A4R5EFH4</accession>
<proteinExistence type="predicted"/>
<reference evidence="2 3" key="1">
    <citation type="submission" date="2019-03" db="EMBL/GenBank/DDBJ databases">
        <title>Draft genome sequences of novel Actinobacteria.</title>
        <authorList>
            <person name="Sahin N."/>
            <person name="Ay H."/>
            <person name="Saygin H."/>
        </authorList>
    </citation>
    <scope>NUCLEOTIDE SEQUENCE [LARGE SCALE GENOMIC DNA]</scope>
    <source>
        <strain evidence="2 3">6K102</strain>
    </source>
</reference>
<evidence type="ECO:0000313" key="2">
    <source>
        <dbReference type="EMBL" id="TDE33135.1"/>
    </source>
</evidence>
<dbReference type="AlphaFoldDB" id="A0A4R5EFH4"/>
<feature type="compositionally biased region" description="Basic and acidic residues" evidence="1">
    <location>
        <begin position="263"/>
        <end position="279"/>
    </location>
</feature>
<dbReference type="InterPro" id="IPR036625">
    <property type="entry name" value="E3-bd_dom_sf"/>
</dbReference>
<dbReference type="Proteomes" id="UP000295136">
    <property type="component" value="Unassembled WGS sequence"/>
</dbReference>
<comment type="caution">
    <text evidence="2">The sequence shown here is derived from an EMBL/GenBank/DDBJ whole genome shotgun (WGS) entry which is preliminary data.</text>
</comment>